<evidence type="ECO:0000313" key="11">
    <source>
        <dbReference type="EMBL" id="ASD65232.1"/>
    </source>
</evidence>
<comment type="function">
    <text evidence="10">Channel that opens in response to stretch forces in the membrane lipid bilayer. May participate in the regulation of osmotic pressure changes within the cell.</text>
</comment>
<evidence type="ECO:0000256" key="7">
    <source>
        <dbReference type="ARBA" id="ARBA00023065"/>
    </source>
</evidence>
<gene>
    <name evidence="10" type="primary">mscL</name>
    <name evidence="11" type="ORF">B9G79_17485</name>
</gene>
<dbReference type="PANTHER" id="PTHR30266:SF2">
    <property type="entry name" value="LARGE-CONDUCTANCE MECHANOSENSITIVE CHANNEL"/>
    <property type="match status" value="1"/>
</dbReference>
<accession>A0A1Z3NCN9</accession>
<keyword evidence="3 10" id="KW-0813">Transport</keyword>
<dbReference type="EMBL" id="CP020946">
    <property type="protein sequence ID" value="ASD65232.1"/>
    <property type="molecule type" value="Genomic_DNA"/>
</dbReference>
<evidence type="ECO:0000313" key="12">
    <source>
        <dbReference type="Proteomes" id="UP000197003"/>
    </source>
</evidence>
<feature type="transmembrane region" description="Helical" evidence="10">
    <location>
        <begin position="80"/>
        <end position="101"/>
    </location>
</feature>
<evidence type="ECO:0000256" key="8">
    <source>
        <dbReference type="ARBA" id="ARBA00023136"/>
    </source>
</evidence>
<evidence type="ECO:0000256" key="6">
    <source>
        <dbReference type="ARBA" id="ARBA00022989"/>
    </source>
</evidence>
<dbReference type="GO" id="GO:0008381">
    <property type="term" value="F:mechanosensitive monoatomic ion channel activity"/>
    <property type="evidence" value="ECO:0007669"/>
    <property type="project" value="UniProtKB-UniRule"/>
</dbReference>
<feature type="transmembrane region" description="Helical" evidence="10">
    <location>
        <begin position="12"/>
        <end position="36"/>
    </location>
</feature>
<dbReference type="Pfam" id="PF01741">
    <property type="entry name" value="MscL"/>
    <property type="match status" value="1"/>
</dbReference>
<evidence type="ECO:0000256" key="2">
    <source>
        <dbReference type="ARBA" id="ARBA00007254"/>
    </source>
</evidence>
<evidence type="ECO:0000256" key="9">
    <source>
        <dbReference type="ARBA" id="ARBA00023303"/>
    </source>
</evidence>
<name>A0A1Z3NCN9_BDEBC</name>
<dbReference type="Proteomes" id="UP000197003">
    <property type="component" value="Chromosome"/>
</dbReference>
<reference evidence="11 12" key="1">
    <citation type="submission" date="2017-04" db="EMBL/GenBank/DDBJ databases">
        <title>Whole genome sequence of Bdellovibrio bacteriovorus strain SSB218315.</title>
        <authorList>
            <person name="Oyedara O."/>
            <person name="Rodriguez-Perez M.A."/>
        </authorList>
    </citation>
    <scope>NUCLEOTIDE SEQUENCE [LARGE SCALE GENOMIC DNA]</scope>
    <source>
        <strain evidence="11 12">SSB218315</strain>
    </source>
</reference>
<evidence type="ECO:0000256" key="10">
    <source>
        <dbReference type="HAMAP-Rule" id="MF_00115"/>
    </source>
</evidence>
<keyword evidence="7 10" id="KW-0406">Ion transport</keyword>
<dbReference type="HAMAP" id="MF_00115">
    <property type="entry name" value="MscL"/>
    <property type="match status" value="1"/>
</dbReference>
<dbReference type="InterPro" id="IPR019823">
    <property type="entry name" value="Mechanosensitive_channel_CS"/>
</dbReference>
<protein>
    <recommendedName>
        <fullName evidence="10">Large-conductance mechanosensitive channel</fullName>
    </recommendedName>
</protein>
<dbReference type="Gene3D" id="1.10.1200.120">
    <property type="entry name" value="Large-conductance mechanosensitive channel, MscL, domain 1"/>
    <property type="match status" value="1"/>
</dbReference>
<comment type="similarity">
    <text evidence="2 10">Belongs to the MscL family.</text>
</comment>
<keyword evidence="9 10" id="KW-0407">Ion channel</keyword>
<evidence type="ECO:0000256" key="5">
    <source>
        <dbReference type="ARBA" id="ARBA00022692"/>
    </source>
</evidence>
<dbReference type="AlphaFoldDB" id="A0A1Z3NCN9"/>
<comment type="subunit">
    <text evidence="10">Homopentamer.</text>
</comment>
<dbReference type="InterPro" id="IPR001185">
    <property type="entry name" value="MS_channel"/>
</dbReference>
<evidence type="ECO:0000256" key="4">
    <source>
        <dbReference type="ARBA" id="ARBA00022475"/>
    </source>
</evidence>
<dbReference type="InterPro" id="IPR037673">
    <property type="entry name" value="MSC/AndL"/>
</dbReference>
<dbReference type="RefSeq" id="WP_088566626.1">
    <property type="nucleotide sequence ID" value="NZ_CP020946.1"/>
</dbReference>
<keyword evidence="6 10" id="KW-1133">Transmembrane helix</keyword>
<proteinExistence type="inferred from homology"/>
<keyword evidence="8 10" id="KW-0472">Membrane</keyword>
<organism evidence="11 12">
    <name type="scientific">Bdellovibrio bacteriovorus</name>
    <dbReference type="NCBI Taxonomy" id="959"/>
    <lineage>
        <taxon>Bacteria</taxon>
        <taxon>Pseudomonadati</taxon>
        <taxon>Bdellovibrionota</taxon>
        <taxon>Bdellovibrionia</taxon>
        <taxon>Bdellovibrionales</taxon>
        <taxon>Pseudobdellovibrionaceae</taxon>
        <taxon>Bdellovibrio</taxon>
    </lineage>
</organism>
<dbReference type="PANTHER" id="PTHR30266">
    <property type="entry name" value="MECHANOSENSITIVE CHANNEL MSCL"/>
    <property type="match status" value="1"/>
</dbReference>
<evidence type="ECO:0000256" key="3">
    <source>
        <dbReference type="ARBA" id="ARBA00022448"/>
    </source>
</evidence>
<keyword evidence="4 10" id="KW-1003">Cell membrane</keyword>
<dbReference type="GO" id="GO:0005886">
    <property type="term" value="C:plasma membrane"/>
    <property type="evidence" value="ECO:0007669"/>
    <property type="project" value="UniProtKB-SubCell"/>
</dbReference>
<keyword evidence="5 10" id="KW-0812">Transmembrane</keyword>
<dbReference type="InterPro" id="IPR036019">
    <property type="entry name" value="MscL_channel"/>
</dbReference>
<dbReference type="PROSITE" id="PS01327">
    <property type="entry name" value="MSCL"/>
    <property type="match status" value="1"/>
</dbReference>
<dbReference type="NCBIfam" id="TIGR00220">
    <property type="entry name" value="mscL"/>
    <property type="match status" value="1"/>
</dbReference>
<dbReference type="SUPFAM" id="SSF81330">
    <property type="entry name" value="Gated mechanosensitive channel"/>
    <property type="match status" value="1"/>
</dbReference>
<evidence type="ECO:0000256" key="1">
    <source>
        <dbReference type="ARBA" id="ARBA00004651"/>
    </source>
</evidence>
<dbReference type="OrthoDB" id="5293628at2"/>
<sequence length="144" mass="15198">MFKEFKTFIMRGNVLDMAVGIIIGAAFGKIVSSFVADVLTPILSLGLGKVDFSNLFVALNGESYPTLDAAKAAGVATVNYGIFINMVLDFVIVAFAIFLIVKAANKMKKAEEPAPVTTKECPECCSSIPVKARKCAHCGSAVAS</sequence>
<dbReference type="PRINTS" id="PR01264">
    <property type="entry name" value="MECHCHANNEL"/>
</dbReference>
<comment type="subcellular location">
    <subcellularLocation>
        <location evidence="1 10">Cell membrane</location>
        <topology evidence="1 10">Multi-pass membrane protein</topology>
    </subcellularLocation>
</comment>